<dbReference type="Gene3D" id="1.20.5.3310">
    <property type="match status" value="1"/>
</dbReference>
<evidence type="ECO:0000313" key="12">
    <source>
        <dbReference type="EMBL" id="GHF89796.1"/>
    </source>
</evidence>
<evidence type="ECO:0000256" key="11">
    <source>
        <dbReference type="SAM" id="Phobius"/>
    </source>
</evidence>
<keyword evidence="5 9" id="KW-0653">Protein transport</keyword>
<comment type="subcellular location">
    <subcellularLocation>
        <location evidence="9">Cell membrane</location>
        <topology evidence="9">Single-pass membrane protein</topology>
    </subcellularLocation>
    <subcellularLocation>
        <location evidence="1">Membrane</location>
        <topology evidence="1">Single-pass membrane protein</topology>
    </subcellularLocation>
</comment>
<evidence type="ECO:0000256" key="1">
    <source>
        <dbReference type="ARBA" id="ARBA00004167"/>
    </source>
</evidence>
<reference evidence="12" key="2">
    <citation type="submission" date="2020-09" db="EMBL/GenBank/DDBJ databases">
        <authorList>
            <person name="Sun Q."/>
            <person name="Kim S."/>
        </authorList>
    </citation>
    <scope>NUCLEOTIDE SEQUENCE</scope>
    <source>
        <strain evidence="12">KCTC 42731</strain>
    </source>
</reference>
<evidence type="ECO:0000256" key="10">
    <source>
        <dbReference type="SAM" id="MobiDB-lite"/>
    </source>
</evidence>
<dbReference type="PRINTS" id="PR01506">
    <property type="entry name" value="TATBPROTEIN"/>
</dbReference>
<dbReference type="GO" id="GO:0008320">
    <property type="term" value="F:protein transmembrane transporter activity"/>
    <property type="evidence" value="ECO:0007669"/>
    <property type="project" value="UniProtKB-UniRule"/>
</dbReference>
<dbReference type="AlphaFoldDB" id="A0A919EJ46"/>
<evidence type="ECO:0000313" key="13">
    <source>
        <dbReference type="Proteomes" id="UP000623842"/>
    </source>
</evidence>
<comment type="function">
    <text evidence="9">Part of the twin-arginine translocation (Tat) system that transports large folded proteins containing a characteristic twin-arginine motif in their signal peptide across membranes. Together with TatC, TatB is part of a receptor directly interacting with Tat signal peptides. TatB may form an oligomeric binding site that transiently accommodates folded Tat precursor proteins before their translocation.</text>
</comment>
<evidence type="ECO:0000256" key="7">
    <source>
        <dbReference type="ARBA" id="ARBA00023010"/>
    </source>
</evidence>
<keyword evidence="8 9" id="KW-0472">Membrane</keyword>
<evidence type="ECO:0000256" key="3">
    <source>
        <dbReference type="ARBA" id="ARBA00022475"/>
    </source>
</evidence>
<dbReference type="NCBIfam" id="TIGR01410">
    <property type="entry name" value="tatB"/>
    <property type="match status" value="1"/>
</dbReference>
<evidence type="ECO:0000256" key="9">
    <source>
        <dbReference type="HAMAP-Rule" id="MF_00237"/>
    </source>
</evidence>
<keyword evidence="7 9" id="KW-0811">Translocation</keyword>
<name>A0A919EJ46_9GAMM</name>
<dbReference type="GO" id="GO:0033281">
    <property type="term" value="C:TAT protein transport complex"/>
    <property type="evidence" value="ECO:0007669"/>
    <property type="project" value="UniProtKB-UniRule"/>
</dbReference>
<keyword evidence="3 9" id="KW-1003">Cell membrane</keyword>
<feature type="region of interest" description="Disordered" evidence="10">
    <location>
        <begin position="89"/>
        <end position="117"/>
    </location>
</feature>
<dbReference type="RefSeq" id="WP_189769256.1">
    <property type="nucleotide sequence ID" value="NZ_BNCK01000003.1"/>
</dbReference>
<comment type="caution">
    <text evidence="12">The sequence shown here is derived from an EMBL/GenBank/DDBJ whole genome shotgun (WGS) entry which is preliminary data.</text>
</comment>
<comment type="similarity">
    <text evidence="9">Belongs to the TatB family.</text>
</comment>
<evidence type="ECO:0000256" key="2">
    <source>
        <dbReference type="ARBA" id="ARBA00022448"/>
    </source>
</evidence>
<keyword evidence="4 9" id="KW-0812">Transmembrane</keyword>
<dbReference type="EMBL" id="BNCK01000003">
    <property type="protein sequence ID" value="GHF89796.1"/>
    <property type="molecule type" value="Genomic_DNA"/>
</dbReference>
<keyword evidence="13" id="KW-1185">Reference proteome</keyword>
<evidence type="ECO:0000256" key="4">
    <source>
        <dbReference type="ARBA" id="ARBA00022692"/>
    </source>
</evidence>
<sequence length="117" mass="13057">MFDIGFWELLLISVIGLVVLGPERLPVAIRTVSGWIKSVKNFSSHVQNEITQELRIQELHADLKKAEQSQFESMSPDVAESVQALKDAAASVQKPYEKNTDNASNSEQTQLSDNDKK</sequence>
<dbReference type="HAMAP" id="MF_00237">
    <property type="entry name" value="TatB"/>
    <property type="match status" value="1"/>
</dbReference>
<proteinExistence type="inferred from homology"/>
<dbReference type="InterPro" id="IPR018448">
    <property type="entry name" value="TatB"/>
</dbReference>
<dbReference type="Proteomes" id="UP000623842">
    <property type="component" value="Unassembled WGS sequence"/>
</dbReference>
<evidence type="ECO:0000256" key="8">
    <source>
        <dbReference type="ARBA" id="ARBA00023136"/>
    </source>
</evidence>
<feature type="compositionally biased region" description="Polar residues" evidence="10">
    <location>
        <begin position="101"/>
        <end position="117"/>
    </location>
</feature>
<evidence type="ECO:0000256" key="6">
    <source>
        <dbReference type="ARBA" id="ARBA00022989"/>
    </source>
</evidence>
<accession>A0A919EJ46</accession>
<evidence type="ECO:0000256" key="5">
    <source>
        <dbReference type="ARBA" id="ARBA00022927"/>
    </source>
</evidence>
<dbReference type="InterPro" id="IPR003369">
    <property type="entry name" value="TatA/B/E"/>
</dbReference>
<reference evidence="12" key="1">
    <citation type="journal article" date="2014" name="Int. J. Syst. Evol. Microbiol.">
        <title>Complete genome sequence of Corynebacterium casei LMG S-19264T (=DSM 44701T), isolated from a smear-ripened cheese.</title>
        <authorList>
            <consortium name="US DOE Joint Genome Institute (JGI-PGF)"/>
            <person name="Walter F."/>
            <person name="Albersmeier A."/>
            <person name="Kalinowski J."/>
            <person name="Ruckert C."/>
        </authorList>
    </citation>
    <scope>NUCLEOTIDE SEQUENCE</scope>
    <source>
        <strain evidence="12">KCTC 42731</strain>
    </source>
</reference>
<dbReference type="PANTHER" id="PTHR33162">
    <property type="entry name" value="SEC-INDEPENDENT PROTEIN TRANSLOCASE PROTEIN TATA, CHLOROPLASTIC"/>
    <property type="match status" value="1"/>
</dbReference>
<dbReference type="Pfam" id="PF02416">
    <property type="entry name" value="TatA_B_E"/>
    <property type="match status" value="1"/>
</dbReference>
<dbReference type="PANTHER" id="PTHR33162:SF1">
    <property type="entry name" value="SEC-INDEPENDENT PROTEIN TRANSLOCASE PROTEIN TATA, CHLOROPLASTIC"/>
    <property type="match status" value="1"/>
</dbReference>
<dbReference type="GO" id="GO:0043953">
    <property type="term" value="P:protein transport by the Tat complex"/>
    <property type="evidence" value="ECO:0007669"/>
    <property type="project" value="UniProtKB-UniRule"/>
</dbReference>
<organism evidence="12 13">
    <name type="scientific">Thalassotalea marina</name>
    <dbReference type="NCBI Taxonomy" id="1673741"/>
    <lineage>
        <taxon>Bacteria</taxon>
        <taxon>Pseudomonadati</taxon>
        <taxon>Pseudomonadota</taxon>
        <taxon>Gammaproteobacteria</taxon>
        <taxon>Alteromonadales</taxon>
        <taxon>Colwelliaceae</taxon>
        <taxon>Thalassotalea</taxon>
    </lineage>
</organism>
<protein>
    <recommendedName>
        <fullName evidence="9">Sec-independent protein translocase protein TatB</fullName>
    </recommendedName>
</protein>
<comment type="subunit">
    <text evidence="9">The Tat system comprises two distinct complexes: a TatABC complex, containing multiple copies of TatA, TatB and TatC subunits, and a separate TatA complex, containing only TatA subunits. Substrates initially bind to the TatABC complex, which probably triggers association of the separate TatA complex to form the active translocon.</text>
</comment>
<keyword evidence="6 9" id="KW-1133">Transmembrane helix</keyword>
<gene>
    <name evidence="9" type="primary">tatB</name>
    <name evidence="12" type="ORF">GCM10017161_17170</name>
</gene>
<feature type="transmembrane region" description="Helical" evidence="11">
    <location>
        <begin position="6"/>
        <end position="22"/>
    </location>
</feature>
<keyword evidence="2 9" id="KW-0813">Transport</keyword>